<evidence type="ECO:0000313" key="2">
    <source>
        <dbReference type="EMBL" id="RIA96718.1"/>
    </source>
</evidence>
<keyword evidence="3" id="KW-1185">Reference proteome</keyword>
<sequence length="165" mass="18904">MNLAHWNVLPVNGPTMFFLANFLMNFLILLASILYYRNVLISLLILVLPNNGSIITPSLLLLRQNLVHTFHTKSNHLTICDLLQRNFPSVYPKSPIPCPSCDSSIDSNSHIIFCPKYSKHFANFLTSHETSLINFLFDQQPTRDLISKNLISILIFYTDITLKRI</sequence>
<keyword evidence="1" id="KW-1133">Transmembrane helix</keyword>
<reference evidence="2 3" key="1">
    <citation type="submission" date="2018-06" db="EMBL/GenBank/DDBJ databases">
        <title>Comparative genomics reveals the genomic features of Rhizophagus irregularis, R. cerebriforme, R. diaphanum and Gigaspora rosea, and their symbiotic lifestyle signature.</title>
        <authorList>
            <person name="Morin E."/>
            <person name="San Clemente H."/>
            <person name="Chen E.C.H."/>
            <person name="De La Providencia I."/>
            <person name="Hainaut M."/>
            <person name="Kuo A."/>
            <person name="Kohler A."/>
            <person name="Murat C."/>
            <person name="Tang N."/>
            <person name="Roy S."/>
            <person name="Loubradou J."/>
            <person name="Henrissat B."/>
            <person name="Grigoriev I.V."/>
            <person name="Corradi N."/>
            <person name="Roux C."/>
            <person name="Martin F.M."/>
        </authorList>
    </citation>
    <scope>NUCLEOTIDE SEQUENCE [LARGE SCALE GENOMIC DNA]</scope>
    <source>
        <strain evidence="2 3">DAOM 227022</strain>
    </source>
</reference>
<name>A0A397TF04_9GLOM</name>
<dbReference type="Proteomes" id="UP000265703">
    <property type="component" value="Unassembled WGS sequence"/>
</dbReference>
<dbReference type="EMBL" id="QKYT01000040">
    <property type="protein sequence ID" value="RIA96718.1"/>
    <property type="molecule type" value="Genomic_DNA"/>
</dbReference>
<organism evidence="2 3">
    <name type="scientific">Glomus cerebriforme</name>
    <dbReference type="NCBI Taxonomy" id="658196"/>
    <lineage>
        <taxon>Eukaryota</taxon>
        <taxon>Fungi</taxon>
        <taxon>Fungi incertae sedis</taxon>
        <taxon>Mucoromycota</taxon>
        <taxon>Glomeromycotina</taxon>
        <taxon>Glomeromycetes</taxon>
        <taxon>Glomerales</taxon>
        <taxon>Glomeraceae</taxon>
        <taxon>Glomus</taxon>
    </lineage>
</organism>
<accession>A0A397TF04</accession>
<proteinExistence type="predicted"/>
<evidence type="ECO:0000256" key="1">
    <source>
        <dbReference type="SAM" id="Phobius"/>
    </source>
</evidence>
<gene>
    <name evidence="2" type="ORF">C1645_358572</name>
</gene>
<comment type="caution">
    <text evidence="2">The sequence shown here is derived from an EMBL/GenBank/DDBJ whole genome shotgun (WGS) entry which is preliminary data.</text>
</comment>
<protein>
    <submittedName>
        <fullName evidence="2">Uncharacterized protein</fullName>
    </submittedName>
</protein>
<feature type="transmembrane region" description="Helical" evidence="1">
    <location>
        <begin position="16"/>
        <end position="36"/>
    </location>
</feature>
<feature type="transmembrane region" description="Helical" evidence="1">
    <location>
        <begin position="43"/>
        <end position="62"/>
    </location>
</feature>
<evidence type="ECO:0000313" key="3">
    <source>
        <dbReference type="Proteomes" id="UP000265703"/>
    </source>
</evidence>
<keyword evidence="1" id="KW-0472">Membrane</keyword>
<dbReference type="AlphaFoldDB" id="A0A397TF04"/>
<keyword evidence="1" id="KW-0812">Transmembrane</keyword>